<accession>A0A564Y011</accession>
<sequence>MDLSLTSPKAKLGKLPYLSSVILYPPKAFDQLVPPEGRQFTIFTDHNPLTYASRASSDHYSPREIRHLDYVLQFTDNIKHFKGYDNIGANCLSRTNVAAVTKAVDFHSFSEAQKTDSELQEFRNRLTTLQLKDIPLHTTTGLITYGVSTGLPRHLLCQELSDAWFSNLFTTSHTLANGQLQNSSLIVLFGHLEARTSQIGRRLAKRANERNLISTL</sequence>
<protein>
    <recommendedName>
        <fullName evidence="3">Reverse transcriptase RNase H-like domain-containing protein</fullName>
    </recommendedName>
</protein>
<organism evidence="1 2">
    <name type="scientific">Hymenolepis diminuta</name>
    <name type="common">Rat tapeworm</name>
    <dbReference type="NCBI Taxonomy" id="6216"/>
    <lineage>
        <taxon>Eukaryota</taxon>
        <taxon>Metazoa</taxon>
        <taxon>Spiralia</taxon>
        <taxon>Lophotrochozoa</taxon>
        <taxon>Platyhelminthes</taxon>
        <taxon>Cestoda</taxon>
        <taxon>Eucestoda</taxon>
        <taxon>Cyclophyllidea</taxon>
        <taxon>Hymenolepididae</taxon>
        <taxon>Hymenolepis</taxon>
    </lineage>
</organism>
<keyword evidence="2" id="KW-1185">Reference proteome</keyword>
<evidence type="ECO:0000313" key="2">
    <source>
        <dbReference type="Proteomes" id="UP000321570"/>
    </source>
</evidence>
<evidence type="ECO:0000313" key="1">
    <source>
        <dbReference type="EMBL" id="VUZ40635.1"/>
    </source>
</evidence>
<dbReference type="AlphaFoldDB" id="A0A564Y011"/>
<evidence type="ECO:0008006" key="3">
    <source>
        <dbReference type="Google" id="ProtNLM"/>
    </source>
</evidence>
<dbReference type="EMBL" id="CABIJS010000036">
    <property type="protein sequence ID" value="VUZ40635.1"/>
    <property type="molecule type" value="Genomic_DNA"/>
</dbReference>
<gene>
    <name evidence="1" type="ORF">WMSIL1_LOCUS1629</name>
</gene>
<dbReference type="Proteomes" id="UP000321570">
    <property type="component" value="Unassembled WGS sequence"/>
</dbReference>
<reference evidence="1 2" key="1">
    <citation type="submission" date="2019-07" db="EMBL/GenBank/DDBJ databases">
        <authorList>
            <person name="Jastrzebski P J."/>
            <person name="Paukszto L."/>
            <person name="Jastrzebski P J."/>
        </authorList>
    </citation>
    <scope>NUCLEOTIDE SEQUENCE [LARGE SCALE GENOMIC DNA]</scope>
    <source>
        <strain evidence="1 2">WMS-il1</strain>
    </source>
</reference>
<name>A0A564Y011_HYMDI</name>
<proteinExistence type="predicted"/>